<protein>
    <submittedName>
        <fullName evidence="3">Arsenate reductase ArsC</fullName>
        <ecNumber evidence="3">1.20.4.4</ecNumber>
    </submittedName>
</protein>
<dbReference type="PANTHER" id="PTHR43428:SF1">
    <property type="entry name" value="ARSENATE REDUCTASE"/>
    <property type="match status" value="1"/>
</dbReference>
<proteinExistence type="predicted"/>
<dbReference type="PANTHER" id="PTHR43428">
    <property type="entry name" value="ARSENATE REDUCTASE"/>
    <property type="match status" value="1"/>
</dbReference>
<name>A0ABW4ZD37_9BACT</name>
<dbReference type="EMBL" id="JBHUJB010000051">
    <property type="protein sequence ID" value="MFD2159794.1"/>
    <property type="molecule type" value="Genomic_DNA"/>
</dbReference>
<evidence type="ECO:0000259" key="2">
    <source>
        <dbReference type="SMART" id="SM00226"/>
    </source>
</evidence>
<dbReference type="InterPro" id="IPR023485">
    <property type="entry name" value="Ptyr_pPase"/>
</dbReference>
<evidence type="ECO:0000256" key="1">
    <source>
        <dbReference type="ARBA" id="ARBA00022849"/>
    </source>
</evidence>
<dbReference type="Gene3D" id="3.40.50.2300">
    <property type="match status" value="1"/>
</dbReference>
<keyword evidence="1" id="KW-0059">Arsenical resistance</keyword>
<evidence type="ECO:0000313" key="3">
    <source>
        <dbReference type="EMBL" id="MFD2159794.1"/>
    </source>
</evidence>
<comment type="caution">
    <text evidence="3">The sequence shown here is derived from an EMBL/GenBank/DDBJ whole genome shotgun (WGS) entry which is preliminary data.</text>
</comment>
<dbReference type="Pfam" id="PF01451">
    <property type="entry name" value="LMWPc"/>
    <property type="match status" value="1"/>
</dbReference>
<dbReference type="InterPro" id="IPR036196">
    <property type="entry name" value="Ptyr_pPase_sf"/>
</dbReference>
<keyword evidence="4" id="KW-1185">Reference proteome</keyword>
<evidence type="ECO:0000313" key="4">
    <source>
        <dbReference type="Proteomes" id="UP001597389"/>
    </source>
</evidence>
<gene>
    <name evidence="3" type="ORF">ACFSW8_12865</name>
</gene>
<dbReference type="GO" id="GO:0030612">
    <property type="term" value="F:arsenate reductase (thioredoxin) activity"/>
    <property type="evidence" value="ECO:0007669"/>
    <property type="project" value="UniProtKB-EC"/>
</dbReference>
<keyword evidence="3" id="KW-0560">Oxidoreductase</keyword>
<dbReference type="CDD" id="cd16345">
    <property type="entry name" value="LMWP_ArsC"/>
    <property type="match status" value="1"/>
</dbReference>
<sequence>MKEELPLIIIVCTGNSCRSQMAHAFLERALDGRARVESAGSAPAGYVHPLAIRVMAEQGYDLSEAKSQHVNEFHVDEKSVVVTVCDNAREDCPCLSTAVCYHWEFDDPARVEGTEAEELSAFRRIRDQIKEVFLSRLDQLILRREAI</sequence>
<dbReference type="SMART" id="SM00226">
    <property type="entry name" value="LMWPc"/>
    <property type="match status" value="1"/>
</dbReference>
<reference evidence="4" key="1">
    <citation type="journal article" date="2019" name="Int. J. Syst. Evol. Microbiol.">
        <title>The Global Catalogue of Microorganisms (GCM) 10K type strain sequencing project: providing services to taxonomists for standard genome sequencing and annotation.</title>
        <authorList>
            <consortium name="The Broad Institute Genomics Platform"/>
            <consortium name="The Broad Institute Genome Sequencing Center for Infectious Disease"/>
            <person name="Wu L."/>
            <person name="Ma J."/>
        </authorList>
    </citation>
    <scope>NUCLEOTIDE SEQUENCE [LARGE SCALE GENOMIC DNA]</scope>
    <source>
        <strain evidence="4">CCUG 57942</strain>
    </source>
</reference>
<organism evidence="3 4">
    <name type="scientific">Rubritalea tangerina</name>
    <dbReference type="NCBI Taxonomy" id="430798"/>
    <lineage>
        <taxon>Bacteria</taxon>
        <taxon>Pseudomonadati</taxon>
        <taxon>Verrucomicrobiota</taxon>
        <taxon>Verrucomicrobiia</taxon>
        <taxon>Verrucomicrobiales</taxon>
        <taxon>Rubritaleaceae</taxon>
        <taxon>Rubritalea</taxon>
    </lineage>
</organism>
<dbReference type="SUPFAM" id="SSF52788">
    <property type="entry name" value="Phosphotyrosine protein phosphatases I"/>
    <property type="match status" value="1"/>
</dbReference>
<dbReference type="RefSeq" id="WP_377089623.1">
    <property type="nucleotide sequence ID" value="NZ_JBHSJL010000014.1"/>
</dbReference>
<accession>A0ABW4ZD37</accession>
<dbReference type="EC" id="1.20.4.4" evidence="3"/>
<dbReference type="Proteomes" id="UP001597389">
    <property type="component" value="Unassembled WGS sequence"/>
</dbReference>
<feature type="domain" description="Phosphotyrosine protein phosphatase I" evidence="2">
    <location>
        <begin position="6"/>
        <end position="143"/>
    </location>
</feature>